<organism evidence="3 4">
    <name type="scientific">Dactylellina haptotyla (strain CBS 200.50)</name>
    <name type="common">Nematode-trapping fungus</name>
    <name type="synonym">Monacrosporium haptotylum</name>
    <dbReference type="NCBI Taxonomy" id="1284197"/>
    <lineage>
        <taxon>Eukaryota</taxon>
        <taxon>Fungi</taxon>
        <taxon>Dikarya</taxon>
        <taxon>Ascomycota</taxon>
        <taxon>Pezizomycotina</taxon>
        <taxon>Orbiliomycetes</taxon>
        <taxon>Orbiliales</taxon>
        <taxon>Orbiliaceae</taxon>
        <taxon>Dactylellina</taxon>
    </lineage>
</organism>
<evidence type="ECO:0000313" key="4">
    <source>
        <dbReference type="Proteomes" id="UP000015100"/>
    </source>
</evidence>
<feature type="chain" id="PRO_5004548056" evidence="2">
    <location>
        <begin position="27"/>
        <end position="654"/>
    </location>
</feature>
<evidence type="ECO:0000256" key="2">
    <source>
        <dbReference type="SAM" id="SignalP"/>
    </source>
</evidence>
<gene>
    <name evidence="3" type="ORF">H072_1517</name>
</gene>
<feature type="region of interest" description="Disordered" evidence="1">
    <location>
        <begin position="252"/>
        <end position="280"/>
    </location>
</feature>
<feature type="compositionally biased region" description="Basic residues" evidence="1">
    <location>
        <begin position="264"/>
        <end position="274"/>
    </location>
</feature>
<keyword evidence="4" id="KW-1185">Reference proteome</keyword>
<protein>
    <submittedName>
        <fullName evidence="3">Uncharacterized protein</fullName>
    </submittedName>
</protein>
<dbReference type="HOGENOM" id="CLU_419197_0_0_1"/>
<proteinExistence type="predicted"/>
<dbReference type="EMBL" id="AQGS01000045">
    <property type="protein sequence ID" value="EPS44480.1"/>
    <property type="molecule type" value="Genomic_DNA"/>
</dbReference>
<dbReference type="Proteomes" id="UP000015100">
    <property type="component" value="Unassembled WGS sequence"/>
</dbReference>
<comment type="caution">
    <text evidence="3">The sequence shown here is derived from an EMBL/GenBank/DDBJ whole genome shotgun (WGS) entry which is preliminary data.</text>
</comment>
<dbReference type="AlphaFoldDB" id="S8ANF5"/>
<feature type="compositionally biased region" description="Basic and acidic residues" evidence="1">
    <location>
        <begin position="408"/>
        <end position="420"/>
    </location>
</feature>
<reference evidence="4" key="2">
    <citation type="submission" date="2013-04" db="EMBL/GenBank/DDBJ databases">
        <title>Genomic mechanisms accounting for the adaptation to parasitism in nematode-trapping fungi.</title>
        <authorList>
            <person name="Ahren D.G."/>
        </authorList>
    </citation>
    <scope>NUCLEOTIDE SEQUENCE [LARGE SCALE GENOMIC DNA]</scope>
    <source>
        <strain evidence="4">CBS 200.50</strain>
    </source>
</reference>
<feature type="signal peptide" evidence="2">
    <location>
        <begin position="1"/>
        <end position="26"/>
    </location>
</feature>
<evidence type="ECO:0000256" key="1">
    <source>
        <dbReference type="SAM" id="MobiDB-lite"/>
    </source>
</evidence>
<keyword evidence="2" id="KW-0732">Signal</keyword>
<accession>S8ANF5</accession>
<reference evidence="3 4" key="1">
    <citation type="journal article" date="2013" name="PLoS Genet.">
        <title>Genomic mechanisms accounting for the adaptation to parasitism in nematode-trapping fungi.</title>
        <authorList>
            <person name="Meerupati T."/>
            <person name="Andersson K.M."/>
            <person name="Friman E."/>
            <person name="Kumar D."/>
            <person name="Tunlid A."/>
            <person name="Ahren D."/>
        </authorList>
    </citation>
    <scope>NUCLEOTIDE SEQUENCE [LARGE SCALE GENOMIC DNA]</scope>
    <source>
        <strain evidence="3 4">CBS 200.50</strain>
    </source>
</reference>
<feature type="region of interest" description="Disordered" evidence="1">
    <location>
        <begin position="559"/>
        <end position="605"/>
    </location>
</feature>
<name>S8ANF5_DACHA</name>
<evidence type="ECO:0000313" key="3">
    <source>
        <dbReference type="EMBL" id="EPS44480.1"/>
    </source>
</evidence>
<feature type="region of interest" description="Disordered" evidence="1">
    <location>
        <begin position="408"/>
        <end position="431"/>
    </location>
</feature>
<dbReference type="OrthoDB" id="5371791at2759"/>
<sequence length="654" mass="73279">MSRVRQLIPSLLYVITFWSFIAPTSAFYQVTLTTNRGQWFNKSQLSKTGTKIKTNKINECQRYHNIRDKGPLVAMGIYNKLGSQMATTVAFWTDGICGDSKTDGQQRPVFLAVLDPNSPGGVWVIDFVKAIGDVPWNIISFKAIDFAPQLLPDGLLHGIGSPDTTRTLYSWPKYSDMETSGNPDAITGSIYKVLGEKNELDGLKDSGNIYMALRDLTERAITQLSPNSESRVWKHLFGTNKPQTLPVETPKEIKTETMFTQPKGKSRQKKKKKDTKPDAEEPEWVDDILAKYIDRPKYDQKTQDGFLHFLDTGEIPDEEEVKVDTLAVDDDVPDDQRLVKAAPMELEDPDLDARARKFQAFMNEANPWIYEMKLPRNRIQASREIPVVELDKKPSRRAKVWENILESEKPALPDSEKENPENEASVLSIENEEPQGIYQGVSIILHALAEKFGQKNKPVIDLTDQAPKPKPEIITLSSPSVSGYQNHLSDPIIEEEPIQDQLSSILDNIGPNQGLPIELLRSLAEQGVRATATDVLQEGLEMLGNANEMNTQEVVPIPGSNINEIPRGSRTVTQNQPLLGPGDRPLSSSWRDRVRQRPVQPAPESTDIVGDIVNELDISSIQNYLEAEDAGAVPAESFQDYERFNAGTRRRLNP</sequence>